<dbReference type="InterPro" id="IPR012337">
    <property type="entry name" value="RNaseH-like_sf"/>
</dbReference>
<evidence type="ECO:0000259" key="3">
    <source>
        <dbReference type="PROSITE" id="PS50994"/>
    </source>
</evidence>
<dbReference type="Proteomes" id="UP000019373">
    <property type="component" value="Unassembled WGS sequence"/>
</dbReference>
<feature type="region of interest" description="Disordered" evidence="2">
    <location>
        <begin position="298"/>
        <end position="344"/>
    </location>
</feature>
<feature type="compositionally biased region" description="Basic and acidic residues" evidence="2">
    <location>
        <begin position="319"/>
        <end position="342"/>
    </location>
</feature>
<organism evidence="4 5">
    <name type="scientific">Endocarpon pusillum (strain Z07020 / HMAS-L-300199)</name>
    <name type="common">Lichen-forming fungus</name>
    <dbReference type="NCBI Taxonomy" id="1263415"/>
    <lineage>
        <taxon>Eukaryota</taxon>
        <taxon>Fungi</taxon>
        <taxon>Dikarya</taxon>
        <taxon>Ascomycota</taxon>
        <taxon>Pezizomycotina</taxon>
        <taxon>Eurotiomycetes</taxon>
        <taxon>Chaetothyriomycetidae</taxon>
        <taxon>Verrucariales</taxon>
        <taxon>Verrucariaceae</taxon>
        <taxon>Endocarpon</taxon>
    </lineage>
</organism>
<dbReference type="HOGENOM" id="CLU_310357_0_0_1"/>
<dbReference type="GeneID" id="19244284"/>
<evidence type="ECO:0000313" key="4">
    <source>
        <dbReference type="EMBL" id="ERF70711.1"/>
    </source>
</evidence>
<dbReference type="SUPFAM" id="SSF53098">
    <property type="entry name" value="Ribonuclease H-like"/>
    <property type="match status" value="1"/>
</dbReference>
<dbReference type="OMA" id="THESKNG"/>
<feature type="domain" description="Integrase catalytic" evidence="3">
    <location>
        <begin position="420"/>
        <end position="623"/>
    </location>
</feature>
<dbReference type="PANTHER" id="PTHR11439:SF438">
    <property type="entry name" value="REVERSE TRANSCRIPTASE TY1_COPIA-TYPE DOMAIN-CONTAINING PROTEIN"/>
    <property type="match status" value="1"/>
</dbReference>
<proteinExistence type="predicted"/>
<dbReference type="PROSITE" id="PS50994">
    <property type="entry name" value="INTEGRASE"/>
    <property type="match status" value="1"/>
</dbReference>
<dbReference type="InterPro" id="IPR054722">
    <property type="entry name" value="PolX-like_BBD"/>
</dbReference>
<evidence type="ECO:0000256" key="1">
    <source>
        <dbReference type="ARBA" id="ARBA00022884"/>
    </source>
</evidence>
<gene>
    <name evidence="4" type="ORF">EPUS_09493</name>
</gene>
<dbReference type="Pfam" id="PF22936">
    <property type="entry name" value="Pol_BBD"/>
    <property type="match status" value="1"/>
</dbReference>
<reference evidence="5" key="1">
    <citation type="journal article" date="2014" name="BMC Genomics">
        <title>Genome characteristics reveal the impact of lichenization on lichen-forming fungus Endocarpon pusillum Hedwig (Verrucariales, Ascomycota).</title>
        <authorList>
            <person name="Wang Y.-Y."/>
            <person name="Liu B."/>
            <person name="Zhang X.-Y."/>
            <person name="Zhou Q.-M."/>
            <person name="Zhang T."/>
            <person name="Li H."/>
            <person name="Yu Y.-F."/>
            <person name="Zhang X.-L."/>
            <person name="Hao X.-Y."/>
            <person name="Wang M."/>
            <person name="Wang L."/>
            <person name="Wei J.-C."/>
        </authorList>
    </citation>
    <scope>NUCLEOTIDE SEQUENCE [LARGE SCALE GENOMIC DNA]</scope>
    <source>
        <strain evidence="5">Z07020 / HMAS-L-300199</strain>
    </source>
</reference>
<keyword evidence="1" id="KW-0694">RNA-binding</keyword>
<dbReference type="PANTHER" id="PTHR11439">
    <property type="entry name" value="GAG-POL-RELATED RETROTRANSPOSON"/>
    <property type="match status" value="1"/>
</dbReference>
<dbReference type="GO" id="GO:0005634">
    <property type="term" value="C:nucleus"/>
    <property type="evidence" value="ECO:0007669"/>
    <property type="project" value="UniProtKB-ARBA"/>
</dbReference>
<sequence length="948" mass="108457">MTSSTSSMTTKVSITLTRPEDWDEWMLIVNSMARNGDVKDLINPDWPIEPPQLSEPKRPTAADIKPGAASLTELDTGEQKLFTLLREDYKYDMMRYRDRQSALSSIQDFILTRIDRQHLILLGGKETVYQMLTALKKRLAPTDRAREMDVIRRYRDLQRAPKYQQIDKWLLQWERVYTEAEQLSLPDVQKERPLYDFLNALRPVDTAFVAGREATVEERIRRGEDLPTVLDMLENYRNHVRISKAFSNKGSSYTAFATFQGSPEDKEKKKQKCPCGEEHLFKECPYLIESLRASSYGLQTQKSNRRSTRSWRRYQSKAAVEKAQKQAKEQKKSNKKEEKSTEKPATAMGAFAVESFSYKLKNCWTLDSGTDTHVCNNRTRFKFERMATEEDVLMAGKTTYAIEAFGRVEITVKTPRFSDESGVPATSVDDYWVLEYGPPEPLDDSRAAFALNKPSRAPKAPVKATATEWHRILAYARPESIAYLEQSVEGAKVIGRAPFTTDYETCLLTKAHELVSRRTDEEEPPIEPLSRIGERTLRKAYAEVTKKYKITIERSAPYTAAQNGNTERAGGVLILRARALRIEAKLPDELWPEAFKTAGYLNNRTPKRGLRWKTPLEAILKKRLQLSHLYPYGCRAYPLRKNILHSYKLEPRALIRNAAEKKISELAKKGTYEVILKDKISELAKKGTYEVILKDMQKEILPLTWVFKYKFNTDGYLEKFKARLAFEAALLKRFEMKSLGELKWFLADSKGAPKTPLPADGVPLANNDEDSDPQRTHAFQSRIGSLNFAAVVTRPDIAFTTSKLAQNWKNPSAAHIAVANRVIAYLYATRNYAIEYDGRATAQIFMASSDAAYADNESRHSSDGYLFQLYGGAIDWRAAKQRTVTTSSTEAELLALSRAAKEIIWWRRFFASIRFDTQQEMVINCDNLQTIRHPAYLNSEVRITMARN</sequence>
<dbReference type="eggNOG" id="KOG0017">
    <property type="taxonomic scope" value="Eukaryota"/>
</dbReference>
<evidence type="ECO:0000313" key="5">
    <source>
        <dbReference type="Proteomes" id="UP000019373"/>
    </source>
</evidence>
<dbReference type="InterPro" id="IPR036397">
    <property type="entry name" value="RNaseH_sf"/>
</dbReference>
<dbReference type="EMBL" id="KE721297">
    <property type="protein sequence ID" value="ERF70711.1"/>
    <property type="molecule type" value="Genomic_DNA"/>
</dbReference>
<dbReference type="InterPro" id="IPR001584">
    <property type="entry name" value="Integrase_cat-core"/>
</dbReference>
<dbReference type="CDD" id="cd09272">
    <property type="entry name" value="RNase_HI_RT_Ty1"/>
    <property type="match status" value="1"/>
</dbReference>
<accession>U1GG30</accession>
<dbReference type="RefSeq" id="XP_007803642.1">
    <property type="nucleotide sequence ID" value="XM_007805451.1"/>
</dbReference>
<dbReference type="OrthoDB" id="4363438at2759"/>
<dbReference type="GO" id="GO:0015074">
    <property type="term" value="P:DNA integration"/>
    <property type="evidence" value="ECO:0007669"/>
    <property type="project" value="InterPro"/>
</dbReference>
<keyword evidence="5" id="KW-1185">Reference proteome</keyword>
<dbReference type="Gene3D" id="3.30.420.10">
    <property type="entry name" value="Ribonuclease H-like superfamily/Ribonuclease H"/>
    <property type="match status" value="1"/>
</dbReference>
<protein>
    <recommendedName>
        <fullName evidence="3">Integrase catalytic domain-containing protein</fullName>
    </recommendedName>
</protein>
<name>U1GG30_ENDPU</name>
<dbReference type="GO" id="GO:0003723">
    <property type="term" value="F:RNA binding"/>
    <property type="evidence" value="ECO:0007669"/>
    <property type="project" value="UniProtKB-KW"/>
</dbReference>
<evidence type="ECO:0000256" key="2">
    <source>
        <dbReference type="SAM" id="MobiDB-lite"/>
    </source>
</evidence>
<feature type="compositionally biased region" description="Basic residues" evidence="2">
    <location>
        <begin position="303"/>
        <end position="315"/>
    </location>
</feature>
<dbReference type="AlphaFoldDB" id="U1GG30"/>